<reference evidence="1 2" key="1">
    <citation type="submission" date="2019-08" db="EMBL/GenBank/DDBJ databases">
        <title>Paraburkholderia simonii sp. nov. and P. youngii sp. nov. Brazilian and Mexican Mimosa-associated rhizobia.</title>
        <authorList>
            <person name="Mavima L."/>
            <person name="Beukes C.W."/>
            <person name="Palmer M."/>
            <person name="De Meyer S.E."/>
            <person name="James E.K."/>
            <person name="Maluk M."/>
            <person name="Avontuur J.R."/>
            <person name="Chan W.Y."/>
            <person name="Venter S.N."/>
            <person name="Steenkamp E.T."/>
        </authorList>
    </citation>
    <scope>NUCLEOTIDE SEQUENCE [LARGE SCALE GENOMIC DNA]</scope>
    <source>
        <strain evidence="1 2">JPY454</strain>
    </source>
</reference>
<evidence type="ECO:0000313" key="2">
    <source>
        <dbReference type="Proteomes" id="UP000821598"/>
    </source>
</evidence>
<proteinExistence type="predicted"/>
<dbReference type="RefSeq" id="WP_176368156.1">
    <property type="nucleotide sequence ID" value="NZ_JBNDJL010000002.1"/>
</dbReference>
<dbReference type="Proteomes" id="UP000821598">
    <property type="component" value="Unassembled WGS sequence"/>
</dbReference>
<evidence type="ECO:0000313" key="1">
    <source>
        <dbReference type="EMBL" id="NVI06876.1"/>
    </source>
</evidence>
<gene>
    <name evidence="1" type="ORF">FSB64_24575</name>
</gene>
<comment type="caution">
    <text evidence="1">The sequence shown here is derived from an EMBL/GenBank/DDBJ whole genome shotgun (WGS) entry which is preliminary data.</text>
</comment>
<protein>
    <submittedName>
        <fullName evidence="1">Uncharacterized protein</fullName>
    </submittedName>
</protein>
<sequence length="212" mass="24461">MIIPAVMVEVDSPDKKHEIDFSLFYARICTALLSPSECLPRAISATVCGPCSWTAIPWARGAYTELRALRRYEWCNWVCSRLGRRARETHNAHRPNAANIASATYPRPLLQASLKRRAFLRHRKKIESEEARFKDYWQSFQELRKEKIEPTGNKVAARLAKRTGKRNHIFEFSKFHTVALRLADVSSVDLDEDTRCGVQQLMSLFSNQFLSF</sequence>
<accession>A0ABX2NR02</accession>
<dbReference type="EMBL" id="VOMC01000028">
    <property type="protein sequence ID" value="NVI06876.1"/>
    <property type="molecule type" value="Genomic_DNA"/>
</dbReference>
<name>A0ABX2NR02_9BURK</name>
<keyword evidence="2" id="KW-1185">Reference proteome</keyword>
<organism evidence="1 2">
    <name type="scientific">Paraburkholderia youngii</name>
    <dbReference type="NCBI Taxonomy" id="2782701"/>
    <lineage>
        <taxon>Bacteria</taxon>
        <taxon>Pseudomonadati</taxon>
        <taxon>Pseudomonadota</taxon>
        <taxon>Betaproteobacteria</taxon>
        <taxon>Burkholderiales</taxon>
        <taxon>Burkholderiaceae</taxon>
        <taxon>Paraburkholderia</taxon>
    </lineage>
</organism>